<dbReference type="RefSeq" id="WP_317521024.1">
    <property type="nucleotide sequence ID" value="NZ_JAWJZI010000002.1"/>
</dbReference>
<organism evidence="2 3">
    <name type="scientific">Photobacterium rosenbergii</name>
    <dbReference type="NCBI Taxonomy" id="294936"/>
    <lineage>
        <taxon>Bacteria</taxon>
        <taxon>Pseudomonadati</taxon>
        <taxon>Pseudomonadota</taxon>
        <taxon>Gammaproteobacteria</taxon>
        <taxon>Vibrionales</taxon>
        <taxon>Vibrionaceae</taxon>
        <taxon>Photobacterium</taxon>
    </lineage>
</organism>
<gene>
    <name evidence="2" type="ORF">R2X38_04840</name>
</gene>
<keyword evidence="3" id="KW-1185">Reference proteome</keyword>
<protein>
    <submittedName>
        <fullName evidence="2">Uncharacterized protein</fullName>
    </submittedName>
</protein>
<reference evidence="2 3" key="1">
    <citation type="submission" date="2023-10" db="EMBL/GenBank/DDBJ databases">
        <title>Marine bacteria isolated from horseshoe crab.</title>
        <authorList>
            <person name="Cheng T.H."/>
        </authorList>
    </citation>
    <scope>NUCLEOTIDE SEQUENCE [LARGE SCALE GENOMIC DNA]</scope>
    <source>
        <strain evidence="2 3">HSC6</strain>
    </source>
</reference>
<proteinExistence type="predicted"/>
<evidence type="ECO:0000313" key="3">
    <source>
        <dbReference type="Proteomes" id="UP001186452"/>
    </source>
</evidence>
<dbReference type="Proteomes" id="UP001186452">
    <property type="component" value="Unassembled WGS sequence"/>
</dbReference>
<feature type="signal peptide" evidence="1">
    <location>
        <begin position="1"/>
        <end position="22"/>
    </location>
</feature>
<evidence type="ECO:0000313" key="2">
    <source>
        <dbReference type="EMBL" id="MDV5168327.1"/>
    </source>
</evidence>
<feature type="chain" id="PRO_5045882894" evidence="1">
    <location>
        <begin position="23"/>
        <end position="117"/>
    </location>
</feature>
<keyword evidence="1" id="KW-0732">Signal</keyword>
<name>A0ABU3ZE01_9GAMM</name>
<accession>A0ABU3ZE01</accession>
<comment type="caution">
    <text evidence="2">The sequence shown here is derived from an EMBL/GenBank/DDBJ whole genome shotgun (WGS) entry which is preliminary data.</text>
</comment>
<dbReference type="EMBL" id="JAWJZI010000002">
    <property type="protein sequence ID" value="MDV5168327.1"/>
    <property type="molecule type" value="Genomic_DNA"/>
</dbReference>
<sequence length="117" mass="13200">MRIIKLLALFFLSFYSIQHANAENFSSYRNVGEIKVDQANLIRIKAGVGEKWIDNQQCNGSNETSQVYLDLSNEAGKAMYSLILSAKMANQPIAFWFDGCKKLWDINTPIVVSAYIS</sequence>
<evidence type="ECO:0000256" key="1">
    <source>
        <dbReference type="SAM" id="SignalP"/>
    </source>
</evidence>